<name>A0A0E9PU79_ANGAN</name>
<protein>
    <submittedName>
        <fullName evidence="1">Uncharacterized protein</fullName>
    </submittedName>
</protein>
<dbReference type="AlphaFoldDB" id="A0A0E9PU79"/>
<reference evidence="1" key="1">
    <citation type="submission" date="2014-11" db="EMBL/GenBank/DDBJ databases">
        <authorList>
            <person name="Amaro Gonzalez C."/>
        </authorList>
    </citation>
    <scope>NUCLEOTIDE SEQUENCE</scope>
</reference>
<reference evidence="1" key="2">
    <citation type="journal article" date="2015" name="Fish Shellfish Immunol.">
        <title>Early steps in the European eel (Anguilla anguilla)-Vibrio vulnificus interaction in the gills: Role of the RtxA13 toxin.</title>
        <authorList>
            <person name="Callol A."/>
            <person name="Pajuelo D."/>
            <person name="Ebbesson L."/>
            <person name="Teles M."/>
            <person name="MacKenzie S."/>
            <person name="Amaro C."/>
        </authorList>
    </citation>
    <scope>NUCLEOTIDE SEQUENCE</scope>
</reference>
<organism evidence="1">
    <name type="scientific">Anguilla anguilla</name>
    <name type="common">European freshwater eel</name>
    <name type="synonym">Muraena anguilla</name>
    <dbReference type="NCBI Taxonomy" id="7936"/>
    <lineage>
        <taxon>Eukaryota</taxon>
        <taxon>Metazoa</taxon>
        <taxon>Chordata</taxon>
        <taxon>Craniata</taxon>
        <taxon>Vertebrata</taxon>
        <taxon>Euteleostomi</taxon>
        <taxon>Actinopterygii</taxon>
        <taxon>Neopterygii</taxon>
        <taxon>Teleostei</taxon>
        <taxon>Anguilliformes</taxon>
        <taxon>Anguillidae</taxon>
        <taxon>Anguilla</taxon>
    </lineage>
</organism>
<proteinExistence type="predicted"/>
<sequence length="30" mass="3132">MCACVCAKRSGAKACELSVTVTIVVLKIFS</sequence>
<accession>A0A0E9PU79</accession>
<dbReference type="EMBL" id="GBXM01100765">
    <property type="protein sequence ID" value="JAH07812.1"/>
    <property type="molecule type" value="Transcribed_RNA"/>
</dbReference>
<evidence type="ECO:0000313" key="1">
    <source>
        <dbReference type="EMBL" id="JAH07812.1"/>
    </source>
</evidence>